<protein>
    <recommendedName>
        <fullName evidence="4">Retrotransposon gag domain-containing protein</fullName>
    </recommendedName>
</protein>
<evidence type="ECO:0000313" key="2">
    <source>
        <dbReference type="EMBL" id="RVW36979.1"/>
    </source>
</evidence>
<feature type="region of interest" description="Disordered" evidence="1">
    <location>
        <begin position="220"/>
        <end position="251"/>
    </location>
</feature>
<feature type="compositionally biased region" description="Polar residues" evidence="1">
    <location>
        <begin position="225"/>
        <end position="237"/>
    </location>
</feature>
<dbReference type="EMBL" id="QGNW01001552">
    <property type="protein sequence ID" value="RVW36979.1"/>
    <property type="molecule type" value="Genomic_DNA"/>
</dbReference>
<accession>A0A438DNE5</accession>
<reference evidence="2 3" key="1">
    <citation type="journal article" date="2018" name="PLoS Genet.">
        <title>Population sequencing reveals clonal diversity and ancestral inbreeding in the grapevine cultivar Chardonnay.</title>
        <authorList>
            <person name="Roach M.J."/>
            <person name="Johnson D.L."/>
            <person name="Bohlmann J."/>
            <person name="van Vuuren H.J."/>
            <person name="Jones S.J."/>
            <person name="Pretorius I.S."/>
            <person name="Schmidt S.A."/>
            <person name="Borneman A.R."/>
        </authorList>
    </citation>
    <scope>NUCLEOTIDE SEQUENCE [LARGE SCALE GENOMIC DNA]</scope>
    <source>
        <strain evidence="3">cv. Chardonnay</strain>
        <tissue evidence="2">Leaf</tissue>
    </source>
</reference>
<gene>
    <name evidence="2" type="ORF">CK203_103687</name>
</gene>
<sequence length="251" mass="29439">MSQMEAMKRFMVMQPPSFNGEPSAEAAEHWLRRMRRILVGLDIPEEKGVYDTEVMTWEEFERIFLGKYFGEWLSMPRGWSLSTSSKEPCRLERKARRFQQGLRPAIRNRLVPLAIRDYSELVKRALLVEQDIEKPTKFRSKRGIEKGNKEWGKFPGISQQRQRTQQFERHSSFYAGGLAHCGHNRLDLSLREVLNNSVVSFQPLSFSCLTIRCHNYPQQRRERTTTMSSQTFFSGSNARGRGRQQQEEFLP</sequence>
<proteinExistence type="predicted"/>
<evidence type="ECO:0008006" key="4">
    <source>
        <dbReference type="Google" id="ProtNLM"/>
    </source>
</evidence>
<dbReference type="Proteomes" id="UP000288805">
    <property type="component" value="Unassembled WGS sequence"/>
</dbReference>
<comment type="caution">
    <text evidence="2">The sequence shown here is derived from an EMBL/GenBank/DDBJ whole genome shotgun (WGS) entry which is preliminary data.</text>
</comment>
<organism evidence="2 3">
    <name type="scientific">Vitis vinifera</name>
    <name type="common">Grape</name>
    <dbReference type="NCBI Taxonomy" id="29760"/>
    <lineage>
        <taxon>Eukaryota</taxon>
        <taxon>Viridiplantae</taxon>
        <taxon>Streptophyta</taxon>
        <taxon>Embryophyta</taxon>
        <taxon>Tracheophyta</taxon>
        <taxon>Spermatophyta</taxon>
        <taxon>Magnoliopsida</taxon>
        <taxon>eudicotyledons</taxon>
        <taxon>Gunneridae</taxon>
        <taxon>Pentapetalae</taxon>
        <taxon>rosids</taxon>
        <taxon>Vitales</taxon>
        <taxon>Vitaceae</taxon>
        <taxon>Viteae</taxon>
        <taxon>Vitis</taxon>
    </lineage>
</organism>
<evidence type="ECO:0000256" key="1">
    <source>
        <dbReference type="SAM" id="MobiDB-lite"/>
    </source>
</evidence>
<name>A0A438DNE5_VITVI</name>
<evidence type="ECO:0000313" key="3">
    <source>
        <dbReference type="Proteomes" id="UP000288805"/>
    </source>
</evidence>
<dbReference type="AlphaFoldDB" id="A0A438DNE5"/>